<dbReference type="SUPFAM" id="SSF56574">
    <property type="entry name" value="Serpins"/>
    <property type="match status" value="1"/>
</dbReference>
<evidence type="ECO:0000256" key="2">
    <source>
        <dbReference type="ARBA" id="ARBA00006426"/>
    </source>
</evidence>
<evidence type="ECO:0000313" key="13">
    <source>
        <dbReference type="Xenbase" id="XB-GENE-1217270"/>
    </source>
</evidence>
<comment type="function">
    <text evidence="7">Regulates the activity of the neutrophil proteases.</text>
</comment>
<reference evidence="12" key="1">
    <citation type="submission" date="2025-08" db="UniProtKB">
        <authorList>
            <consortium name="RefSeq"/>
        </authorList>
    </citation>
    <scope>IDENTIFICATION</scope>
    <source>
        <strain evidence="12">J_2021</strain>
        <tissue evidence="12">Erythrocytes</tissue>
    </source>
</reference>
<keyword evidence="4" id="KW-0646">Protease inhibitor</keyword>
<dbReference type="InterPro" id="IPR042178">
    <property type="entry name" value="Serpin_sf_1"/>
</dbReference>
<evidence type="ECO:0000256" key="1">
    <source>
        <dbReference type="ARBA" id="ARBA00004496"/>
    </source>
</evidence>
<keyword evidence="5" id="KW-0722">Serine protease inhibitor</keyword>
<dbReference type="OrthoDB" id="671595at2759"/>
<dbReference type="RefSeq" id="XP_018122177.1">
    <property type="nucleotide sequence ID" value="XM_018266688.2"/>
</dbReference>
<dbReference type="GeneID" id="734432"/>
<evidence type="ECO:0000256" key="7">
    <source>
        <dbReference type="ARBA" id="ARBA00059846"/>
    </source>
</evidence>
<gene>
    <name evidence="12 13" type="primary">serpinb1.L</name>
    <name evidence="12" type="synonym">elanh2</name>
    <name evidence="12" type="synonym">lei</name>
    <name evidence="12" type="synonym">m/nei</name>
    <name evidence="12" type="synonym">mnei</name>
    <name evidence="12" type="synonym">pi2</name>
    <name evidence="12" type="synonym">serpinb1</name>
</gene>
<keyword evidence="3" id="KW-0963">Cytoplasm</keyword>
<organism evidence="11 12">
    <name type="scientific">Xenopus laevis</name>
    <name type="common">African clawed frog</name>
    <dbReference type="NCBI Taxonomy" id="8355"/>
    <lineage>
        <taxon>Eukaryota</taxon>
        <taxon>Metazoa</taxon>
        <taxon>Chordata</taxon>
        <taxon>Craniata</taxon>
        <taxon>Vertebrata</taxon>
        <taxon>Euteleostomi</taxon>
        <taxon>Amphibia</taxon>
        <taxon>Batrachia</taxon>
        <taxon>Anura</taxon>
        <taxon>Pipoidea</taxon>
        <taxon>Pipidae</taxon>
        <taxon>Xenopodinae</taxon>
        <taxon>Xenopus</taxon>
        <taxon>Xenopus</taxon>
    </lineage>
</organism>
<dbReference type="Gene3D" id="2.30.39.10">
    <property type="entry name" value="Alpha-1-antitrypsin, domain 1"/>
    <property type="match status" value="1"/>
</dbReference>
<dbReference type="InterPro" id="IPR023796">
    <property type="entry name" value="Serpin_dom"/>
</dbReference>
<evidence type="ECO:0000313" key="12">
    <source>
        <dbReference type="RefSeq" id="XP_018122177.1"/>
    </source>
</evidence>
<keyword evidence="11" id="KW-1185">Reference proteome</keyword>
<evidence type="ECO:0000256" key="3">
    <source>
        <dbReference type="ARBA" id="ARBA00022490"/>
    </source>
</evidence>
<dbReference type="InterPro" id="IPR036186">
    <property type="entry name" value="Serpin_sf"/>
</dbReference>
<dbReference type="PROSITE" id="PS00284">
    <property type="entry name" value="SERPIN"/>
    <property type="match status" value="1"/>
</dbReference>
<sequence>MESFSYLLYRKGGNLYGCVGKKQCDTGNKTEMENLSSACTHFCFDLFKKINENNSTGNLFFSPISLSTALAMVFLGTKGKTAEQMSKTLHFDAVKDLHSNFQTLNAEINKKDVSTYALNLANRLFGEKTFNFLPNFLSSVKKQYSADLGTVDFISALEDARKEINKWVSEQTKGKIPEVLSTGTVDRSTKLVLVNAIYFKGDWAKKFNAEHTTDMPFQLNKKEQKTVKMMYQKEKLPFNYIPDINCRILELPYVDYELSMIIILPDNINDDTTGLQQLEKELSLEKIHEWTENMMPTDVHIHLPKFKLEDSYKLKSQLAGMGMVDLFNSGSADLSGMSGSNNLFLSEVIHKSFVEVNEEGTEAAAASAGIAMMCMMREEEFNADHPFLFLIRHNATKSILFFGRYSSP</sequence>
<dbReference type="GO" id="GO:0005737">
    <property type="term" value="C:cytoplasm"/>
    <property type="evidence" value="ECO:0007669"/>
    <property type="project" value="UniProtKB-SubCell"/>
</dbReference>
<dbReference type="FunFam" id="3.30.497.10:FF:000001">
    <property type="entry name" value="Serine protease inhibitor"/>
    <property type="match status" value="1"/>
</dbReference>
<dbReference type="GO" id="GO:0005615">
    <property type="term" value="C:extracellular space"/>
    <property type="evidence" value="ECO:0000318"/>
    <property type="project" value="GO_Central"/>
</dbReference>
<comment type="similarity">
    <text evidence="2">Belongs to the serpin family. Ov-serpin subfamily.</text>
</comment>
<evidence type="ECO:0000313" key="11">
    <source>
        <dbReference type="Proteomes" id="UP000186698"/>
    </source>
</evidence>
<dbReference type="PANTHER" id="PTHR11461:SF180">
    <property type="entry name" value="LEUKOCYTE ELASTASE INHIBITOR"/>
    <property type="match status" value="1"/>
</dbReference>
<accession>A0A8J0VN12</accession>
<dbReference type="FunFam" id="2.10.310.10:FF:000001">
    <property type="entry name" value="Serpin family A member 1"/>
    <property type="match status" value="1"/>
</dbReference>
<dbReference type="AlphaFoldDB" id="A0A8J0VN12"/>
<evidence type="ECO:0000256" key="5">
    <source>
        <dbReference type="ARBA" id="ARBA00022900"/>
    </source>
</evidence>
<dbReference type="Gene3D" id="3.30.497.10">
    <property type="entry name" value="Antithrombin, subunit I, domain 2"/>
    <property type="match status" value="1"/>
</dbReference>
<dbReference type="Pfam" id="PF00079">
    <property type="entry name" value="Serpin"/>
    <property type="match status" value="1"/>
</dbReference>
<dbReference type="CDD" id="cd19560">
    <property type="entry name" value="serpinB1_LEI"/>
    <property type="match status" value="1"/>
</dbReference>
<dbReference type="Gene3D" id="2.10.310.10">
    <property type="entry name" value="Serpins superfamily"/>
    <property type="match status" value="1"/>
</dbReference>
<dbReference type="Proteomes" id="UP000186698">
    <property type="component" value="Chromosome 6L"/>
</dbReference>
<evidence type="ECO:0000256" key="4">
    <source>
        <dbReference type="ARBA" id="ARBA00022690"/>
    </source>
</evidence>
<dbReference type="InterPro" id="IPR000215">
    <property type="entry name" value="Serpin_fam"/>
</dbReference>
<evidence type="ECO:0000259" key="10">
    <source>
        <dbReference type="SMART" id="SM00093"/>
    </source>
</evidence>
<feature type="domain" description="Serpin" evidence="10">
    <location>
        <begin position="44"/>
        <end position="408"/>
    </location>
</feature>
<evidence type="ECO:0000256" key="8">
    <source>
        <dbReference type="ARBA" id="ARBA00073281"/>
    </source>
</evidence>
<evidence type="ECO:0000256" key="9">
    <source>
        <dbReference type="ARBA" id="ARBA00079383"/>
    </source>
</evidence>
<comment type="subcellular location">
    <subcellularLocation>
        <location evidence="1">Cytoplasm</location>
    </subcellularLocation>
</comment>
<dbReference type="InterPro" id="IPR042185">
    <property type="entry name" value="Serpin_sf_2"/>
</dbReference>
<dbReference type="SMART" id="SM00093">
    <property type="entry name" value="SERPIN"/>
    <property type="match status" value="1"/>
</dbReference>
<evidence type="ECO:0000256" key="6">
    <source>
        <dbReference type="ARBA" id="ARBA00022990"/>
    </source>
</evidence>
<proteinExistence type="inferred from homology"/>
<dbReference type="InterPro" id="IPR023795">
    <property type="entry name" value="Serpin_CS"/>
</dbReference>
<name>A0A8J0VN12_XENLA</name>
<dbReference type="GO" id="GO:0004867">
    <property type="term" value="F:serine-type endopeptidase inhibitor activity"/>
    <property type="evidence" value="ECO:0000318"/>
    <property type="project" value="GO_Central"/>
</dbReference>
<dbReference type="CTD" id="734432"/>
<dbReference type="Xenbase" id="XB-GENE-1217270">
    <property type="gene designation" value="serpinb1.L"/>
</dbReference>
<dbReference type="PANTHER" id="PTHR11461">
    <property type="entry name" value="SERINE PROTEASE INHIBITOR, SERPIN"/>
    <property type="match status" value="1"/>
</dbReference>
<protein>
    <recommendedName>
        <fullName evidence="8">Leukocyte elastase inhibitor</fullName>
    </recommendedName>
    <alternativeName>
        <fullName evidence="9">Serpin B1</fullName>
    </alternativeName>
</protein>
<dbReference type="AGR" id="Xenbase:XB-GENE-1217270"/>
<dbReference type="FunFam" id="2.30.39.10:FF:000014">
    <property type="entry name" value="Serpin family B member 9"/>
    <property type="match status" value="1"/>
</dbReference>
<keyword evidence="6" id="KW-0007">Acetylation</keyword>